<keyword evidence="3" id="KW-1185">Reference proteome</keyword>
<name>E3FIQ2_STIAD</name>
<organism evidence="2 3">
    <name type="scientific">Stigmatella aurantiaca (strain DW4/3-1)</name>
    <dbReference type="NCBI Taxonomy" id="378806"/>
    <lineage>
        <taxon>Bacteria</taxon>
        <taxon>Pseudomonadati</taxon>
        <taxon>Myxococcota</taxon>
        <taxon>Myxococcia</taxon>
        <taxon>Myxococcales</taxon>
        <taxon>Cystobacterineae</taxon>
        <taxon>Archangiaceae</taxon>
        <taxon>Stigmatella</taxon>
    </lineage>
</organism>
<proteinExistence type="predicted"/>
<feature type="region of interest" description="Disordered" evidence="1">
    <location>
        <begin position="50"/>
        <end position="70"/>
    </location>
</feature>
<evidence type="ECO:0000313" key="3">
    <source>
        <dbReference type="Proteomes" id="UP000001351"/>
    </source>
</evidence>
<gene>
    <name evidence="2" type="ordered locus">STAUR_7644</name>
</gene>
<sequence length="70" mass="7564">MATAEQLKALVRSCAEGDQAQFLSVAMQVAAHAAKQGHSKLAQELRSLVDQVRTRGPDRTLPTRSAHAPR</sequence>
<evidence type="ECO:0000256" key="1">
    <source>
        <dbReference type="SAM" id="MobiDB-lite"/>
    </source>
</evidence>
<dbReference type="eggNOG" id="COG0464">
    <property type="taxonomic scope" value="Bacteria"/>
</dbReference>
<dbReference type="HOGENOM" id="CLU_2755951_0_0_7"/>
<dbReference type="STRING" id="378806.STAUR_7644"/>
<dbReference type="EMBL" id="CP002271">
    <property type="protein sequence ID" value="ADO75399.1"/>
    <property type="molecule type" value="Genomic_DNA"/>
</dbReference>
<evidence type="ECO:0000313" key="2">
    <source>
        <dbReference type="EMBL" id="ADO75399.1"/>
    </source>
</evidence>
<dbReference type="Proteomes" id="UP000001351">
    <property type="component" value="Chromosome"/>
</dbReference>
<accession>E3FIQ2</accession>
<protein>
    <submittedName>
        <fullName evidence="2">AAA ATPase</fullName>
    </submittedName>
</protein>
<reference evidence="2 3" key="1">
    <citation type="journal article" date="2011" name="Mol. Biol. Evol.">
        <title>Comparative genomic analysis of fruiting body formation in Myxococcales.</title>
        <authorList>
            <person name="Huntley S."/>
            <person name="Hamann N."/>
            <person name="Wegener-Feldbrugge S."/>
            <person name="Treuner-Lange A."/>
            <person name="Kube M."/>
            <person name="Reinhardt R."/>
            <person name="Klages S."/>
            <person name="Muller R."/>
            <person name="Ronning C.M."/>
            <person name="Nierman W.C."/>
            <person name="Sogaard-Andersen L."/>
        </authorList>
    </citation>
    <scope>NUCLEOTIDE SEQUENCE [LARGE SCALE GENOMIC DNA]</scope>
    <source>
        <strain evidence="2 3">DW4/3-1</strain>
    </source>
</reference>
<dbReference type="KEGG" id="sur:STAUR_7644"/>
<dbReference type="AlphaFoldDB" id="E3FIQ2"/>